<protein>
    <recommendedName>
        <fullName evidence="4">Secreted protein</fullName>
    </recommendedName>
</protein>
<sequence length="214" mass="22251">MPLRRLLPRAALLSAAVLPGVLPLALTAADRSVTAPPRADSAVAAAPADRPAPFDVPQPAVKPPAPAIAGVCRGQRFIRQRVACLSDRAVQAGDPTVCFEAPDPDTRWPCVAKYAVVAGGPETCRLLPGPPADGAAADAIAGGDATVTVDLCLSTLALVYRRPELCRQLATEPMDDACLAKLVTNGADPALCRQVKSPDLRQVCRPDPRAEVAE</sequence>
<dbReference type="Proteomes" id="UP001296873">
    <property type="component" value="Unassembled WGS sequence"/>
</dbReference>
<dbReference type="EMBL" id="NRRL01000002">
    <property type="protein sequence ID" value="MBK1666881.1"/>
    <property type="molecule type" value="Genomic_DNA"/>
</dbReference>
<evidence type="ECO:0000313" key="2">
    <source>
        <dbReference type="EMBL" id="MBK1666881.1"/>
    </source>
</evidence>
<feature type="signal peptide" evidence="1">
    <location>
        <begin position="1"/>
        <end position="28"/>
    </location>
</feature>
<keyword evidence="1" id="KW-0732">Signal</keyword>
<accession>A0ABS1DA88</accession>
<organism evidence="2 3">
    <name type="scientific">Rhodovibrio sodomensis</name>
    <dbReference type="NCBI Taxonomy" id="1088"/>
    <lineage>
        <taxon>Bacteria</taxon>
        <taxon>Pseudomonadati</taxon>
        <taxon>Pseudomonadota</taxon>
        <taxon>Alphaproteobacteria</taxon>
        <taxon>Rhodospirillales</taxon>
        <taxon>Rhodovibrionaceae</taxon>
        <taxon>Rhodovibrio</taxon>
    </lineage>
</organism>
<evidence type="ECO:0000313" key="3">
    <source>
        <dbReference type="Proteomes" id="UP001296873"/>
    </source>
</evidence>
<evidence type="ECO:0000256" key="1">
    <source>
        <dbReference type="SAM" id="SignalP"/>
    </source>
</evidence>
<feature type="chain" id="PRO_5046816146" description="Secreted protein" evidence="1">
    <location>
        <begin position="29"/>
        <end position="214"/>
    </location>
</feature>
<proteinExistence type="predicted"/>
<comment type="caution">
    <text evidence="2">The sequence shown here is derived from an EMBL/GenBank/DDBJ whole genome shotgun (WGS) entry which is preliminary data.</text>
</comment>
<gene>
    <name evidence="2" type="ORF">CKO28_02340</name>
</gene>
<keyword evidence="3" id="KW-1185">Reference proteome</keyword>
<evidence type="ECO:0008006" key="4">
    <source>
        <dbReference type="Google" id="ProtNLM"/>
    </source>
</evidence>
<name>A0ABS1DA88_9PROT</name>
<reference evidence="2 3" key="1">
    <citation type="journal article" date="2020" name="Microorganisms">
        <title>Osmotic Adaptation and Compatible Solute Biosynthesis of Phototrophic Bacteria as Revealed from Genome Analyses.</title>
        <authorList>
            <person name="Imhoff J.F."/>
            <person name="Rahn T."/>
            <person name="Kunzel S."/>
            <person name="Keller A."/>
            <person name="Neulinger S.C."/>
        </authorList>
    </citation>
    <scope>NUCLEOTIDE SEQUENCE [LARGE SCALE GENOMIC DNA]</scope>
    <source>
        <strain evidence="2 3">DSM 9895</strain>
    </source>
</reference>